<evidence type="ECO:0008006" key="4">
    <source>
        <dbReference type="Google" id="ProtNLM"/>
    </source>
</evidence>
<comment type="caution">
    <text evidence="2">The sequence shown here is derived from an EMBL/GenBank/DDBJ whole genome shotgun (WGS) entry which is preliminary data.</text>
</comment>
<feature type="coiled-coil region" evidence="1">
    <location>
        <begin position="12"/>
        <end position="39"/>
    </location>
</feature>
<proteinExistence type="predicted"/>
<dbReference type="AlphaFoldDB" id="A0AB74H3C3"/>
<protein>
    <recommendedName>
        <fullName evidence="4">Phage protein</fullName>
    </recommendedName>
</protein>
<evidence type="ECO:0000313" key="2">
    <source>
        <dbReference type="EMBL" id="SUN28149.1"/>
    </source>
</evidence>
<gene>
    <name evidence="2" type="ORF">NCTC9828_00695</name>
</gene>
<accession>A0AB74H3C3</accession>
<keyword evidence="1" id="KW-0175">Coiled coil</keyword>
<dbReference type="EMBL" id="UHEW01000005">
    <property type="protein sequence ID" value="SUN28149.1"/>
    <property type="molecule type" value="Genomic_DNA"/>
</dbReference>
<organism evidence="2 3">
    <name type="scientific">Streptococcus agalactiae</name>
    <dbReference type="NCBI Taxonomy" id="1311"/>
    <lineage>
        <taxon>Bacteria</taxon>
        <taxon>Bacillati</taxon>
        <taxon>Bacillota</taxon>
        <taxon>Bacilli</taxon>
        <taxon>Lactobacillales</taxon>
        <taxon>Streptococcaceae</taxon>
        <taxon>Streptococcus</taxon>
    </lineage>
</organism>
<sequence length="48" mass="5787">MKKYIAIEIENTKEFEELYDDYLKKASELREAVQKLEQFQFTGILNNN</sequence>
<name>A0AB74H3C3_STRAG</name>
<evidence type="ECO:0000313" key="3">
    <source>
        <dbReference type="Proteomes" id="UP000255140"/>
    </source>
</evidence>
<reference evidence="2 3" key="1">
    <citation type="submission" date="2018-06" db="EMBL/GenBank/DDBJ databases">
        <authorList>
            <consortium name="Pathogen Informatics"/>
            <person name="Doyle S."/>
        </authorList>
    </citation>
    <scope>NUCLEOTIDE SEQUENCE [LARGE SCALE GENOMIC DNA]</scope>
    <source>
        <strain evidence="2 3">NCTC9828</strain>
    </source>
</reference>
<dbReference type="RefSeq" id="WP_000759859.1">
    <property type="nucleotide sequence ID" value="NZ_CABFMI010000006.1"/>
</dbReference>
<evidence type="ECO:0000256" key="1">
    <source>
        <dbReference type="SAM" id="Coils"/>
    </source>
</evidence>
<dbReference type="Proteomes" id="UP000255140">
    <property type="component" value="Unassembled WGS sequence"/>
</dbReference>